<comment type="caution">
    <text evidence="2">The sequence shown here is derived from an EMBL/GenBank/DDBJ whole genome shotgun (WGS) entry which is preliminary data.</text>
</comment>
<keyword evidence="3" id="KW-1185">Reference proteome</keyword>
<name>A0ABQ9NXX2_9PEZI</name>
<feature type="compositionally biased region" description="Polar residues" evidence="1">
    <location>
        <begin position="79"/>
        <end position="93"/>
    </location>
</feature>
<dbReference type="Proteomes" id="UP001172684">
    <property type="component" value="Unassembled WGS sequence"/>
</dbReference>
<feature type="region of interest" description="Disordered" evidence="1">
    <location>
        <begin position="1"/>
        <end position="64"/>
    </location>
</feature>
<feature type="region of interest" description="Disordered" evidence="1">
    <location>
        <begin position="77"/>
        <end position="96"/>
    </location>
</feature>
<dbReference type="EMBL" id="JAPDRL010000018">
    <property type="protein sequence ID" value="KAJ9666566.1"/>
    <property type="molecule type" value="Genomic_DNA"/>
</dbReference>
<evidence type="ECO:0000313" key="3">
    <source>
        <dbReference type="Proteomes" id="UP001172684"/>
    </source>
</evidence>
<organism evidence="2 3">
    <name type="scientific">Coniosporium apollinis</name>
    <dbReference type="NCBI Taxonomy" id="61459"/>
    <lineage>
        <taxon>Eukaryota</taxon>
        <taxon>Fungi</taxon>
        <taxon>Dikarya</taxon>
        <taxon>Ascomycota</taxon>
        <taxon>Pezizomycotina</taxon>
        <taxon>Dothideomycetes</taxon>
        <taxon>Dothideomycetes incertae sedis</taxon>
        <taxon>Coniosporium</taxon>
    </lineage>
</organism>
<evidence type="ECO:0008006" key="4">
    <source>
        <dbReference type="Google" id="ProtNLM"/>
    </source>
</evidence>
<protein>
    <recommendedName>
        <fullName evidence="4">Myosin-binding domain-containing protein</fullName>
    </recommendedName>
</protein>
<feature type="compositionally biased region" description="Basic and acidic residues" evidence="1">
    <location>
        <begin position="122"/>
        <end position="132"/>
    </location>
</feature>
<sequence>MAGFQTEDLHQMLESHPSLAASIEDYEPSNRDRAPFFGIPSTHSGFRSEESEPESESVGPWSPPAWRKAGSGWYRHQLAPSSMSGSRQTSPQAYESCGEGDFTIPANIPLPMSPLKQTPRTSPERDVKQEPETKYLPKIEEHTSLEPDMPPSSHDHGNNYFRLAVNAEVMHRTEPIEAFICYLRDLSNALTKSRTSTITAIIVGLISISFVRMLLRPPTPGPVPDLVKVAGLAKSFEPLIHYSENGVQQISDLQETGVAVWDLGESVRSTNMTSAPIIVKELDELSESLKTLAIELTRFFANVDGDVDSILIVMEWAKRELLQVSSLPVSTFTSAFDNLHTILCRVGLLESSSGMPTTVGKIVQELFGQTTPQRTKATLQRTFNEFLAVLEESINQELTYSTALFRLFEGIDRQFLNLQRSVVRETDQQEREEGEMLSRLWTRVIGANASQLRKYEKNRSLLASVRAKTVHNKSILTDHNTRLLQLKSNLEILRKKLVSPLVRSNDSSTLSVEDQIRGLDGTYDYLKTVRETQKGRMMELMYGAGSRRLGITRGEEGYAIEGR</sequence>
<evidence type="ECO:0000313" key="2">
    <source>
        <dbReference type="EMBL" id="KAJ9666566.1"/>
    </source>
</evidence>
<gene>
    <name evidence="2" type="ORF">H2201_003225</name>
</gene>
<accession>A0ABQ9NXX2</accession>
<reference evidence="2" key="1">
    <citation type="submission" date="2022-10" db="EMBL/GenBank/DDBJ databases">
        <title>Culturing micro-colonial fungi from biological soil crusts in the Mojave desert and describing Neophaeococcomyces mojavensis, and introducing the new genera and species Taxawa tesnikishii.</title>
        <authorList>
            <person name="Kurbessoian T."/>
            <person name="Stajich J.E."/>
        </authorList>
    </citation>
    <scope>NUCLEOTIDE SEQUENCE</scope>
    <source>
        <strain evidence="2">TK_1</strain>
    </source>
</reference>
<feature type="region of interest" description="Disordered" evidence="1">
    <location>
        <begin position="110"/>
        <end position="132"/>
    </location>
</feature>
<proteinExistence type="predicted"/>
<evidence type="ECO:0000256" key="1">
    <source>
        <dbReference type="SAM" id="MobiDB-lite"/>
    </source>
</evidence>